<comment type="catalytic activity">
    <reaction evidence="5">
        <text>hydrogencarbonate + H(+) = CO2 + H2O</text>
        <dbReference type="Rhea" id="RHEA:10748"/>
        <dbReference type="ChEBI" id="CHEBI:15377"/>
        <dbReference type="ChEBI" id="CHEBI:15378"/>
        <dbReference type="ChEBI" id="CHEBI:16526"/>
        <dbReference type="ChEBI" id="CHEBI:17544"/>
        <dbReference type="EC" id="4.2.1.1"/>
    </reaction>
</comment>
<comment type="caution">
    <text evidence="9">The sequence shown here is derived from an EMBL/GenBank/DDBJ whole genome shotgun (WGS) entry which is preliminary data.</text>
</comment>
<evidence type="ECO:0000256" key="5">
    <source>
        <dbReference type="ARBA" id="ARBA00048348"/>
    </source>
</evidence>
<name>A0A6A1V2H7_9ROSI</name>
<protein>
    <recommendedName>
        <fullName evidence="2">carbonic anhydrase</fullName>
        <ecNumber evidence="2">4.2.1.1</ecNumber>
    </recommendedName>
</protein>
<dbReference type="InterPro" id="IPR036874">
    <property type="entry name" value="Carbonic_anhydrase_sf"/>
</dbReference>
<dbReference type="InterPro" id="IPR012337">
    <property type="entry name" value="RNaseH-like_sf"/>
</dbReference>
<dbReference type="EMBL" id="RXIC02000025">
    <property type="protein sequence ID" value="KAB1206811.1"/>
    <property type="molecule type" value="Genomic_DNA"/>
</dbReference>
<dbReference type="OrthoDB" id="10248475at2759"/>
<feature type="binding site" evidence="6">
    <location>
        <position position="234"/>
    </location>
    <ligand>
        <name>Zn(2+)</name>
        <dbReference type="ChEBI" id="CHEBI:29105"/>
    </ligand>
</feature>
<dbReference type="Pfam" id="PF00484">
    <property type="entry name" value="Pro_CA"/>
    <property type="match status" value="1"/>
</dbReference>
<evidence type="ECO:0000256" key="1">
    <source>
        <dbReference type="ARBA" id="ARBA00006217"/>
    </source>
</evidence>
<keyword evidence="10" id="KW-1185">Reference proteome</keyword>
<evidence type="ECO:0000259" key="7">
    <source>
        <dbReference type="Pfam" id="PF13456"/>
    </source>
</evidence>
<dbReference type="GO" id="GO:0008270">
    <property type="term" value="F:zinc ion binding"/>
    <property type="evidence" value="ECO:0007669"/>
    <property type="project" value="InterPro"/>
</dbReference>
<dbReference type="GO" id="GO:0004089">
    <property type="term" value="F:carbonate dehydratase activity"/>
    <property type="evidence" value="ECO:0007669"/>
    <property type="project" value="UniProtKB-EC"/>
</dbReference>
<dbReference type="SUPFAM" id="SSF53098">
    <property type="entry name" value="Ribonuclease H-like"/>
    <property type="match status" value="1"/>
</dbReference>
<evidence type="ECO:0000256" key="3">
    <source>
        <dbReference type="ARBA" id="ARBA00022833"/>
    </source>
</evidence>
<evidence type="ECO:0000256" key="6">
    <source>
        <dbReference type="PIRSR" id="PIRSR601765-1"/>
    </source>
</evidence>
<gene>
    <name evidence="8" type="ORF">CJ030_MR0G008294</name>
    <name evidence="9" type="ORF">CJ030_MR7G008273</name>
</gene>
<keyword evidence="4" id="KW-0456">Lyase</keyword>
<dbReference type="Pfam" id="PF13456">
    <property type="entry name" value="RVT_3"/>
    <property type="match status" value="1"/>
</dbReference>
<reference evidence="9" key="1">
    <citation type="submission" date="2018-07" db="EMBL/GenBank/DDBJ databases">
        <authorList>
            <person name="Gao Z.-S."/>
            <person name="Jia H.-M."/>
            <person name="Jia H.-J."/>
            <person name="Cai Q.-L."/>
            <person name="Wang Y."/>
            <person name="Zhao H.-B."/>
        </authorList>
    </citation>
    <scope>NUCLEOTIDE SEQUENCE</scope>
    <source>
        <tissue evidence="9">Leaves</tissue>
    </source>
</reference>
<accession>A0A6A1V2H7</accession>
<dbReference type="PROSITE" id="PS00705">
    <property type="entry name" value="PROK_CO2_ANHYDRASE_2"/>
    <property type="match status" value="1"/>
</dbReference>
<dbReference type="InterPro" id="IPR015892">
    <property type="entry name" value="Carbonic_anhydrase_CS"/>
</dbReference>
<reference evidence="9" key="3">
    <citation type="submission" date="2019-09" db="EMBL/GenBank/DDBJ databases">
        <authorList>
            <person name="Gao Z."/>
        </authorList>
    </citation>
    <scope>NUCLEOTIDE SEQUENCE</scope>
    <source>
        <tissue evidence="9">Leaves</tissue>
    </source>
</reference>
<dbReference type="InterPro" id="IPR036397">
    <property type="entry name" value="RNaseH_sf"/>
</dbReference>
<dbReference type="InterPro" id="IPR002156">
    <property type="entry name" value="RNaseH_domain"/>
</dbReference>
<evidence type="ECO:0000256" key="2">
    <source>
        <dbReference type="ARBA" id="ARBA00012925"/>
    </source>
</evidence>
<comment type="cofactor">
    <cofactor evidence="6">
        <name>Zn(2+)</name>
        <dbReference type="ChEBI" id="CHEBI:29105"/>
    </cofactor>
    <text evidence="6">Binds 1 zinc ion per subunit.</text>
</comment>
<dbReference type="Gene3D" id="3.40.1050.10">
    <property type="entry name" value="Carbonic anhydrase"/>
    <property type="match status" value="1"/>
</dbReference>
<evidence type="ECO:0000313" key="10">
    <source>
        <dbReference type="Proteomes" id="UP000516437"/>
    </source>
</evidence>
<dbReference type="GO" id="GO:0003676">
    <property type="term" value="F:nucleic acid binding"/>
    <property type="evidence" value="ECO:0007669"/>
    <property type="project" value="InterPro"/>
</dbReference>
<dbReference type="Gene3D" id="3.30.420.10">
    <property type="entry name" value="Ribonuclease H-like superfamily/Ribonuclease H"/>
    <property type="match status" value="1"/>
</dbReference>
<proteinExistence type="inferred from homology"/>
<dbReference type="EC" id="4.2.1.1" evidence="2"/>
<dbReference type="GO" id="GO:0015976">
    <property type="term" value="P:carbon utilization"/>
    <property type="evidence" value="ECO:0007669"/>
    <property type="project" value="InterPro"/>
</dbReference>
<dbReference type="Proteomes" id="UP000516437">
    <property type="component" value="Chromosome 7"/>
</dbReference>
<dbReference type="InterPro" id="IPR001765">
    <property type="entry name" value="Carbonic_anhydrase"/>
</dbReference>
<dbReference type="PANTHER" id="PTHR11002">
    <property type="entry name" value="CARBONIC ANHYDRASE"/>
    <property type="match status" value="1"/>
</dbReference>
<keyword evidence="6" id="KW-0479">Metal-binding</keyword>
<dbReference type="EMBL" id="RXIC02000227">
    <property type="protein sequence ID" value="KAB1200086.1"/>
    <property type="molecule type" value="Genomic_DNA"/>
</dbReference>
<feature type="binding site" evidence="6">
    <location>
        <position position="231"/>
    </location>
    <ligand>
        <name>Zn(2+)</name>
        <dbReference type="ChEBI" id="CHEBI:29105"/>
    </ligand>
</feature>
<sequence length="351" mass="39346">MTPLQAEAAAALQAIAAAEDVGWDWVSFDSASQTLCKVIVSSNEPANWIISDAVAKIRAALQDHNDWKFQWVPRTQNRQAHLLAKLAATSSYFGYLDCTAIPDWIWQCDLIGRGPKLKSGEAGQTHLRLWSSFKTDPHLELKASKEPLGLAQQLDNSRLESVTETENGCDLFEDLKHRFLSFKKHQFEENLDHFQNLAQGQSPKAGPSETNAALEFAVNSLKVENILVIGHSCCGGIRALMSMEDEADSSSFIRSWVVVGKNARLITKSAASNLSFDQQCRHCEKESVNHSLLNLLTYPWIEEKVAKGQLSVHGGYYDFVDCTFEKWTLDFESSNCEKNSRVAVKNRLYWC</sequence>
<dbReference type="AlphaFoldDB" id="A0A6A1V2H7"/>
<dbReference type="PANTHER" id="PTHR11002:SF12">
    <property type="entry name" value="CARBONIC ANHYDRASE"/>
    <property type="match status" value="1"/>
</dbReference>
<evidence type="ECO:0000313" key="9">
    <source>
        <dbReference type="EMBL" id="KAB1206811.1"/>
    </source>
</evidence>
<dbReference type="SMART" id="SM00947">
    <property type="entry name" value="Pro_CA"/>
    <property type="match status" value="1"/>
</dbReference>
<reference evidence="9 10" key="2">
    <citation type="journal article" date="2019" name="Plant Biotechnol. J.">
        <title>The red bayberry genome and genetic basis of sex determination.</title>
        <authorList>
            <person name="Jia H.M."/>
            <person name="Jia H.J."/>
            <person name="Cai Q.L."/>
            <person name="Wang Y."/>
            <person name="Zhao H.B."/>
            <person name="Yang W.F."/>
            <person name="Wang G.Y."/>
            <person name="Li Y.H."/>
            <person name="Zhan D.L."/>
            <person name="Shen Y.T."/>
            <person name="Niu Q.F."/>
            <person name="Chang L."/>
            <person name="Qiu J."/>
            <person name="Zhao L."/>
            <person name="Xie H.B."/>
            <person name="Fu W.Y."/>
            <person name="Jin J."/>
            <person name="Li X.W."/>
            <person name="Jiao Y."/>
            <person name="Zhou C.C."/>
            <person name="Tu T."/>
            <person name="Chai C.Y."/>
            <person name="Gao J.L."/>
            <person name="Fan L.J."/>
            <person name="van de Weg E."/>
            <person name="Wang J.Y."/>
            <person name="Gao Z.S."/>
        </authorList>
    </citation>
    <scope>NUCLEOTIDE SEQUENCE [LARGE SCALE GENOMIC DNA]</scope>
    <source>
        <tissue evidence="9">Leaves</tissue>
    </source>
</reference>
<feature type="domain" description="RNase H type-1" evidence="7">
    <location>
        <begin position="1"/>
        <end position="87"/>
    </location>
</feature>
<evidence type="ECO:0000256" key="4">
    <source>
        <dbReference type="ARBA" id="ARBA00023239"/>
    </source>
</evidence>
<organism evidence="9 10">
    <name type="scientific">Morella rubra</name>
    <name type="common">Chinese bayberry</name>
    <dbReference type="NCBI Taxonomy" id="262757"/>
    <lineage>
        <taxon>Eukaryota</taxon>
        <taxon>Viridiplantae</taxon>
        <taxon>Streptophyta</taxon>
        <taxon>Embryophyta</taxon>
        <taxon>Tracheophyta</taxon>
        <taxon>Spermatophyta</taxon>
        <taxon>Magnoliopsida</taxon>
        <taxon>eudicotyledons</taxon>
        <taxon>Gunneridae</taxon>
        <taxon>Pentapetalae</taxon>
        <taxon>rosids</taxon>
        <taxon>fabids</taxon>
        <taxon>Fagales</taxon>
        <taxon>Myricaceae</taxon>
        <taxon>Morella</taxon>
    </lineage>
</organism>
<keyword evidence="3 6" id="KW-0862">Zinc</keyword>
<dbReference type="GO" id="GO:0004523">
    <property type="term" value="F:RNA-DNA hybrid ribonuclease activity"/>
    <property type="evidence" value="ECO:0007669"/>
    <property type="project" value="InterPro"/>
</dbReference>
<comment type="similarity">
    <text evidence="1">Belongs to the beta-class carbonic anhydrase family.</text>
</comment>
<dbReference type="SUPFAM" id="SSF53056">
    <property type="entry name" value="beta-carbonic anhydrase, cab"/>
    <property type="match status" value="1"/>
</dbReference>
<evidence type="ECO:0000313" key="8">
    <source>
        <dbReference type="EMBL" id="KAB1200086.1"/>
    </source>
</evidence>